<gene>
    <name evidence="5" type="ORF">TM5383_00928</name>
</gene>
<comment type="similarity">
    <text evidence="1">Belongs to the short-chain dehydrogenases/reductases (SDR) family.</text>
</comment>
<dbReference type="STRING" id="340021.TM5383_00928"/>
<evidence type="ECO:0000259" key="4">
    <source>
        <dbReference type="Pfam" id="PF02036"/>
    </source>
</evidence>
<proteinExistence type="inferred from homology"/>
<dbReference type="OrthoDB" id="9809312at2"/>
<evidence type="ECO:0000256" key="1">
    <source>
        <dbReference type="ARBA" id="ARBA00006484"/>
    </source>
</evidence>
<dbReference type="EMBL" id="CYSF01000006">
    <property type="protein sequence ID" value="CUH83727.1"/>
    <property type="molecule type" value="Genomic_DNA"/>
</dbReference>
<feature type="domain" description="SCP2" evidence="4">
    <location>
        <begin position="27"/>
        <end position="95"/>
    </location>
</feature>
<reference evidence="5 6" key="1">
    <citation type="submission" date="2015-09" db="EMBL/GenBank/DDBJ databases">
        <authorList>
            <consortium name="Swine Surveillance"/>
        </authorList>
    </citation>
    <scope>NUCLEOTIDE SEQUENCE [LARGE SCALE GENOMIC DNA]</scope>
    <source>
        <strain evidence="5 6">CECT 8383</strain>
    </source>
</reference>
<dbReference type="RefSeq" id="WP_058317869.1">
    <property type="nucleotide sequence ID" value="NZ_CYSF01000006.1"/>
</dbReference>
<accession>A0A0P1GNC4</accession>
<dbReference type="Gene3D" id="3.30.1050.10">
    <property type="entry name" value="SCP2 sterol-binding domain"/>
    <property type="match status" value="1"/>
</dbReference>
<evidence type="ECO:0000256" key="3">
    <source>
        <dbReference type="ARBA" id="ARBA00023002"/>
    </source>
</evidence>
<dbReference type="InterPro" id="IPR036527">
    <property type="entry name" value="SCP2_sterol-bd_dom_sf"/>
</dbReference>
<dbReference type="InterPro" id="IPR003033">
    <property type="entry name" value="SCP2_sterol-bd_dom"/>
</dbReference>
<name>A0A0P1GNC4_9RHOB</name>
<evidence type="ECO:0000313" key="5">
    <source>
        <dbReference type="EMBL" id="CUH83727.1"/>
    </source>
</evidence>
<keyword evidence="6" id="KW-1185">Reference proteome</keyword>
<organism evidence="5 6">
    <name type="scientific">Thalassovita mediterranea</name>
    <dbReference type="NCBI Taxonomy" id="340021"/>
    <lineage>
        <taxon>Bacteria</taxon>
        <taxon>Pseudomonadati</taxon>
        <taxon>Pseudomonadota</taxon>
        <taxon>Alphaproteobacteria</taxon>
        <taxon>Rhodobacterales</taxon>
        <taxon>Roseobacteraceae</taxon>
        <taxon>Thalassovita</taxon>
    </lineage>
</organism>
<dbReference type="GO" id="GO:0016491">
    <property type="term" value="F:oxidoreductase activity"/>
    <property type="evidence" value="ECO:0007669"/>
    <property type="project" value="UniProtKB-KW"/>
</dbReference>
<sequence>MSDQVEAAVTALTEKMSGADFSGSAKFVVEGVMSIVVDGEGVRASEEDADVTMTADADTFESMMNGDLNPTAAFMSGKLTIDGDMGQAMALASAFA</sequence>
<keyword evidence="2" id="KW-0521">NADP</keyword>
<dbReference type="SUPFAM" id="SSF55718">
    <property type="entry name" value="SCP-like"/>
    <property type="match status" value="1"/>
</dbReference>
<protein>
    <submittedName>
        <fullName evidence="5">Putative sterol carrier protein</fullName>
    </submittedName>
</protein>
<evidence type="ECO:0000256" key="2">
    <source>
        <dbReference type="ARBA" id="ARBA00022857"/>
    </source>
</evidence>
<dbReference type="PANTHER" id="PTHR42808:SF3">
    <property type="entry name" value="HYDROXYSTEROID DEHYDROGENASE-LIKE PROTEIN 2"/>
    <property type="match status" value="1"/>
</dbReference>
<keyword evidence="3" id="KW-0560">Oxidoreductase</keyword>
<dbReference type="AlphaFoldDB" id="A0A0P1GNC4"/>
<dbReference type="Proteomes" id="UP000051681">
    <property type="component" value="Unassembled WGS sequence"/>
</dbReference>
<dbReference type="PANTHER" id="PTHR42808">
    <property type="entry name" value="HYDROXYSTEROID DEHYDROGENASE-LIKE PROTEIN 2"/>
    <property type="match status" value="1"/>
</dbReference>
<dbReference type="InterPro" id="IPR051935">
    <property type="entry name" value="HSDL2"/>
</dbReference>
<evidence type="ECO:0000313" key="6">
    <source>
        <dbReference type="Proteomes" id="UP000051681"/>
    </source>
</evidence>
<dbReference type="Pfam" id="PF02036">
    <property type="entry name" value="SCP2"/>
    <property type="match status" value="1"/>
</dbReference>